<dbReference type="Proteomes" id="UP000239203">
    <property type="component" value="Unassembled WGS sequence"/>
</dbReference>
<sequence length="408" mass="44258">MDGTGVCVVGGGPAGMVLGLLLARAGVEVTVLEKHADFLRDFRGDTVHPPTLDLLDDLGLGPAFRELPQSRVEKVQVPFAGGALTVADLSRLPGPNNHIAMVPQWDFLDLLAEAARTEPTFTLRMRTETTGLRFDGDRVVGVDYRTADGETGSIDAALVVACDGRGSRLRDAAGLRPKSYPTPMDVWWYRLPRHADDPAGIVGVVSTARAAVLIDRRDYWQVATLIRKGSDAQNRRQPVADMLRDLVNSAPWLADRAGGLSSWDEVKTLDVKLDRLPRWHVPGLLCLGDAAHAMSPIGGVGINLAVQDAVAAARLLAAPLRRGRVSTSDLARVRRRRLLPTVAVQTLQRFLHAKALRPTLEGKVEIAGATRAPLPLRVLSRFGLLQRIPAQVIGRGLFTEPTPDFARR</sequence>
<dbReference type="InterPro" id="IPR002938">
    <property type="entry name" value="FAD-bd"/>
</dbReference>
<evidence type="ECO:0000256" key="1">
    <source>
        <dbReference type="ARBA" id="ARBA00023002"/>
    </source>
</evidence>
<dbReference type="OrthoDB" id="9791689at2"/>
<protein>
    <submittedName>
        <fullName evidence="3">2-polyprenyl-6-methoxyphenol hydroxylase-like FAD-dependent oxidoreductase</fullName>
    </submittedName>
</protein>
<accession>A0A2S6GGI2</accession>
<keyword evidence="1" id="KW-0560">Oxidoreductase</keyword>
<dbReference type="RefSeq" id="WP_104481993.1">
    <property type="nucleotide sequence ID" value="NZ_CP154825.1"/>
</dbReference>
<dbReference type="NCBIfam" id="NF004834">
    <property type="entry name" value="PRK06185.1-3"/>
    <property type="match status" value="1"/>
</dbReference>
<proteinExistence type="predicted"/>
<evidence type="ECO:0000259" key="2">
    <source>
        <dbReference type="Pfam" id="PF01494"/>
    </source>
</evidence>
<dbReference type="AlphaFoldDB" id="A0A2S6GGI2"/>
<dbReference type="SUPFAM" id="SSF51905">
    <property type="entry name" value="FAD/NAD(P)-binding domain"/>
    <property type="match status" value="1"/>
</dbReference>
<dbReference type="PANTHER" id="PTHR43476">
    <property type="entry name" value="3-(3-HYDROXY-PHENYL)PROPIONATE/3-HYDROXYCINNAMIC ACID HYDROXYLASE"/>
    <property type="match status" value="1"/>
</dbReference>
<dbReference type="InterPro" id="IPR050631">
    <property type="entry name" value="PheA/TfdB_FAD_monoxygenase"/>
</dbReference>
<dbReference type="PANTHER" id="PTHR43476:SF5">
    <property type="entry name" value="FAD-DEPENDENT MONOOXYGENASE"/>
    <property type="match status" value="1"/>
</dbReference>
<dbReference type="GO" id="GO:0071949">
    <property type="term" value="F:FAD binding"/>
    <property type="evidence" value="ECO:0007669"/>
    <property type="project" value="InterPro"/>
</dbReference>
<dbReference type="NCBIfam" id="NF004833">
    <property type="entry name" value="PRK06185.1-1"/>
    <property type="match status" value="1"/>
</dbReference>
<reference evidence="3 4" key="1">
    <citation type="submission" date="2018-02" db="EMBL/GenBank/DDBJ databases">
        <title>Genomic Encyclopedia of Archaeal and Bacterial Type Strains, Phase II (KMG-II): from individual species to whole genera.</title>
        <authorList>
            <person name="Goeker M."/>
        </authorList>
    </citation>
    <scope>NUCLEOTIDE SEQUENCE [LARGE SCALE GENOMIC DNA]</scope>
    <source>
        <strain evidence="3 4">YU 961-1</strain>
    </source>
</reference>
<dbReference type="PRINTS" id="PR00420">
    <property type="entry name" value="RNGMNOXGNASE"/>
</dbReference>
<dbReference type="EMBL" id="PTIX01000020">
    <property type="protein sequence ID" value="PPK64319.1"/>
    <property type="molecule type" value="Genomic_DNA"/>
</dbReference>
<feature type="domain" description="FAD-binding" evidence="2">
    <location>
        <begin position="4"/>
        <end position="335"/>
    </location>
</feature>
<dbReference type="Gene3D" id="3.50.50.60">
    <property type="entry name" value="FAD/NAD(P)-binding domain"/>
    <property type="match status" value="2"/>
</dbReference>
<evidence type="ECO:0000313" key="3">
    <source>
        <dbReference type="EMBL" id="PPK64319.1"/>
    </source>
</evidence>
<gene>
    <name evidence="3" type="ORF">CLV40_12040</name>
</gene>
<keyword evidence="4" id="KW-1185">Reference proteome</keyword>
<comment type="caution">
    <text evidence="3">The sequence shown here is derived from an EMBL/GenBank/DDBJ whole genome shotgun (WGS) entry which is preliminary data.</text>
</comment>
<organism evidence="3 4">
    <name type="scientific">Actinokineospora auranticolor</name>
    <dbReference type="NCBI Taxonomy" id="155976"/>
    <lineage>
        <taxon>Bacteria</taxon>
        <taxon>Bacillati</taxon>
        <taxon>Actinomycetota</taxon>
        <taxon>Actinomycetes</taxon>
        <taxon>Pseudonocardiales</taxon>
        <taxon>Pseudonocardiaceae</taxon>
        <taxon>Actinokineospora</taxon>
    </lineage>
</organism>
<name>A0A2S6GGI2_9PSEU</name>
<dbReference type="GO" id="GO:0016491">
    <property type="term" value="F:oxidoreductase activity"/>
    <property type="evidence" value="ECO:0007669"/>
    <property type="project" value="UniProtKB-KW"/>
</dbReference>
<evidence type="ECO:0000313" key="4">
    <source>
        <dbReference type="Proteomes" id="UP000239203"/>
    </source>
</evidence>
<dbReference type="Pfam" id="PF01494">
    <property type="entry name" value="FAD_binding_3"/>
    <property type="match status" value="1"/>
</dbReference>
<dbReference type="InterPro" id="IPR036188">
    <property type="entry name" value="FAD/NAD-bd_sf"/>
</dbReference>